<protein>
    <submittedName>
        <fullName evidence="6">Tetratricopeptide repeat protein 1-like</fullName>
    </submittedName>
</protein>
<dbReference type="PANTHER" id="PTHR22904">
    <property type="entry name" value="TPR REPEAT CONTAINING PROTEIN"/>
    <property type="match status" value="1"/>
</dbReference>
<keyword evidence="2" id="KW-0963">Cytoplasm</keyword>
<evidence type="ECO:0000256" key="5">
    <source>
        <dbReference type="PROSITE-ProRule" id="PRU00339"/>
    </source>
</evidence>
<evidence type="ECO:0000256" key="3">
    <source>
        <dbReference type="ARBA" id="ARBA00022737"/>
    </source>
</evidence>
<dbReference type="InterPro" id="IPR019734">
    <property type="entry name" value="TPR_rpt"/>
</dbReference>
<dbReference type="GO" id="GO:0051879">
    <property type="term" value="F:Hsp90 protein binding"/>
    <property type="evidence" value="ECO:0007669"/>
    <property type="project" value="TreeGrafter"/>
</dbReference>
<dbReference type="Pfam" id="PF00515">
    <property type="entry name" value="TPR_1"/>
    <property type="match status" value="1"/>
</dbReference>
<gene>
    <name evidence="6" type="ORF">TSPGSL018_19725</name>
</gene>
<sequence>MGCEDVVQVLKEQGNTEYKKQNFLKAAALYSRAIKEDPNNAVLFSNRAEALLQLKKVTKALQDAEECIKLKPDWEKGYFRKGSVLESMERYAEALEAYEHAASLKPDNRDIQAKVKNMTRYIRKLQQKQNI</sequence>
<keyword evidence="3" id="KW-0677">Repeat</keyword>
<evidence type="ECO:0000256" key="4">
    <source>
        <dbReference type="ARBA" id="ARBA00022803"/>
    </source>
</evidence>
<comment type="subcellular location">
    <subcellularLocation>
        <location evidence="1">Cytoplasm</location>
    </subcellularLocation>
</comment>
<evidence type="ECO:0000256" key="2">
    <source>
        <dbReference type="ARBA" id="ARBA00022490"/>
    </source>
</evidence>
<accession>A0A061S0W4</accession>
<dbReference type="PANTHER" id="PTHR22904:SF523">
    <property type="entry name" value="STRESS-INDUCED-PHOSPHOPROTEIN 1"/>
    <property type="match status" value="1"/>
</dbReference>
<reference evidence="6" key="1">
    <citation type="submission" date="2014-05" db="EMBL/GenBank/DDBJ databases">
        <title>The transcriptome of the halophilic microalga Tetraselmis sp. GSL018 isolated from the Great Salt Lake, Utah.</title>
        <authorList>
            <person name="Jinkerson R.E."/>
            <person name="D'Adamo S."/>
            <person name="Posewitz M.C."/>
        </authorList>
    </citation>
    <scope>NUCLEOTIDE SEQUENCE</scope>
    <source>
        <strain evidence="6">GSL018</strain>
    </source>
</reference>
<evidence type="ECO:0000313" key="6">
    <source>
        <dbReference type="EMBL" id="JAC76609.1"/>
    </source>
</evidence>
<name>A0A061S0W4_9CHLO</name>
<evidence type="ECO:0000256" key="1">
    <source>
        <dbReference type="ARBA" id="ARBA00004496"/>
    </source>
</evidence>
<dbReference type="AlphaFoldDB" id="A0A061S0W4"/>
<dbReference type="PROSITE" id="PS50005">
    <property type="entry name" value="TPR"/>
    <property type="match status" value="2"/>
</dbReference>
<dbReference type="FunFam" id="1.25.40.10:FF:000020">
    <property type="entry name" value="Stress-induced phosphoprotein 1"/>
    <property type="match status" value="1"/>
</dbReference>
<dbReference type="SUPFAM" id="SSF48452">
    <property type="entry name" value="TPR-like"/>
    <property type="match status" value="1"/>
</dbReference>
<dbReference type="Pfam" id="PF13432">
    <property type="entry name" value="TPR_16"/>
    <property type="match status" value="1"/>
</dbReference>
<dbReference type="GO" id="GO:0005737">
    <property type="term" value="C:cytoplasm"/>
    <property type="evidence" value="ECO:0007669"/>
    <property type="project" value="UniProtKB-SubCell"/>
</dbReference>
<feature type="repeat" description="TPR" evidence="5">
    <location>
        <begin position="75"/>
        <end position="108"/>
    </location>
</feature>
<dbReference type="EMBL" id="GBEZ01008956">
    <property type="protein sequence ID" value="JAC76609.1"/>
    <property type="molecule type" value="Transcribed_RNA"/>
</dbReference>
<feature type="repeat" description="TPR" evidence="5">
    <location>
        <begin position="7"/>
        <end position="40"/>
    </location>
</feature>
<keyword evidence="4 5" id="KW-0802">TPR repeat</keyword>
<dbReference type="InterPro" id="IPR011990">
    <property type="entry name" value="TPR-like_helical_dom_sf"/>
</dbReference>
<dbReference type="SMART" id="SM00028">
    <property type="entry name" value="TPR"/>
    <property type="match status" value="3"/>
</dbReference>
<proteinExistence type="predicted"/>
<dbReference type="Gene3D" id="1.25.40.10">
    <property type="entry name" value="Tetratricopeptide repeat domain"/>
    <property type="match status" value="1"/>
</dbReference>
<organism evidence="6">
    <name type="scientific">Tetraselmis sp. GSL018</name>
    <dbReference type="NCBI Taxonomy" id="582737"/>
    <lineage>
        <taxon>Eukaryota</taxon>
        <taxon>Viridiplantae</taxon>
        <taxon>Chlorophyta</taxon>
        <taxon>core chlorophytes</taxon>
        <taxon>Chlorodendrophyceae</taxon>
        <taxon>Chlorodendrales</taxon>
        <taxon>Chlorodendraceae</taxon>
        <taxon>Tetraselmis</taxon>
    </lineage>
</organism>